<dbReference type="EMBL" id="HACA01006832">
    <property type="protein sequence ID" value="CDW24193.1"/>
    <property type="molecule type" value="Transcribed_RNA"/>
</dbReference>
<dbReference type="AlphaFoldDB" id="A0A0K2TDU4"/>
<name>A0A0K2TDU4_LEPSM</name>
<reference evidence="1" key="1">
    <citation type="submission" date="2014-05" db="EMBL/GenBank/DDBJ databases">
        <authorList>
            <person name="Chronopoulou M."/>
        </authorList>
    </citation>
    <scope>NUCLEOTIDE SEQUENCE</scope>
    <source>
        <tissue evidence="1">Whole organism</tissue>
    </source>
</reference>
<evidence type="ECO:0000313" key="1">
    <source>
        <dbReference type="EMBL" id="CDW24193.1"/>
    </source>
</evidence>
<accession>A0A0K2TDU4</accession>
<proteinExistence type="predicted"/>
<organism evidence="1">
    <name type="scientific">Lepeophtheirus salmonis</name>
    <name type="common">Salmon louse</name>
    <name type="synonym">Caligus salmonis</name>
    <dbReference type="NCBI Taxonomy" id="72036"/>
    <lineage>
        <taxon>Eukaryota</taxon>
        <taxon>Metazoa</taxon>
        <taxon>Ecdysozoa</taxon>
        <taxon>Arthropoda</taxon>
        <taxon>Crustacea</taxon>
        <taxon>Multicrustacea</taxon>
        <taxon>Hexanauplia</taxon>
        <taxon>Copepoda</taxon>
        <taxon>Siphonostomatoida</taxon>
        <taxon>Caligidae</taxon>
        <taxon>Lepeophtheirus</taxon>
    </lineage>
</organism>
<sequence>MYSFPRDSTCRYVEGEIT</sequence>
<protein>
    <submittedName>
        <fullName evidence="1">Uncharacterized protein</fullName>
    </submittedName>
</protein>